<reference evidence="1 2" key="1">
    <citation type="submission" date="2023-03" db="EMBL/GenBank/DDBJ databases">
        <title>Genome insight into feeding habits of ladybird beetles.</title>
        <authorList>
            <person name="Li H.-S."/>
            <person name="Huang Y.-H."/>
            <person name="Pang H."/>
        </authorList>
    </citation>
    <scope>NUCLEOTIDE SEQUENCE [LARGE SCALE GENOMIC DNA]</scope>
    <source>
        <strain evidence="1">SYSU_2023b</strain>
        <tissue evidence="1">Whole body</tissue>
    </source>
</reference>
<dbReference type="Proteomes" id="UP001431783">
    <property type="component" value="Unassembled WGS sequence"/>
</dbReference>
<dbReference type="AlphaFoldDB" id="A0AAW1UC36"/>
<feature type="non-terminal residue" evidence="1">
    <location>
        <position position="1"/>
    </location>
</feature>
<organism evidence="1 2">
    <name type="scientific">Henosepilachna vigintioctopunctata</name>
    <dbReference type="NCBI Taxonomy" id="420089"/>
    <lineage>
        <taxon>Eukaryota</taxon>
        <taxon>Metazoa</taxon>
        <taxon>Ecdysozoa</taxon>
        <taxon>Arthropoda</taxon>
        <taxon>Hexapoda</taxon>
        <taxon>Insecta</taxon>
        <taxon>Pterygota</taxon>
        <taxon>Neoptera</taxon>
        <taxon>Endopterygota</taxon>
        <taxon>Coleoptera</taxon>
        <taxon>Polyphaga</taxon>
        <taxon>Cucujiformia</taxon>
        <taxon>Coccinelloidea</taxon>
        <taxon>Coccinellidae</taxon>
        <taxon>Epilachninae</taxon>
        <taxon>Epilachnini</taxon>
        <taxon>Henosepilachna</taxon>
    </lineage>
</organism>
<keyword evidence="2" id="KW-1185">Reference proteome</keyword>
<evidence type="ECO:0000313" key="2">
    <source>
        <dbReference type="Proteomes" id="UP001431783"/>
    </source>
</evidence>
<gene>
    <name evidence="1" type="ORF">WA026_018597</name>
</gene>
<protein>
    <submittedName>
        <fullName evidence="1">Uncharacterized protein</fullName>
    </submittedName>
</protein>
<comment type="caution">
    <text evidence="1">The sequence shown here is derived from an EMBL/GenBank/DDBJ whole genome shotgun (WGS) entry which is preliminary data.</text>
</comment>
<sequence>FPHRYNYFVPTFKVEIIPLKPKRNALSPMLNMVYSFYYLDAASLLALQTATSKENDVKENEFRDDFLALSQKARNEIAKTNSPYLFTVHK</sequence>
<accession>A0AAW1UC36</accession>
<proteinExistence type="predicted"/>
<name>A0AAW1UC36_9CUCU</name>
<dbReference type="EMBL" id="JARQZJ010000042">
    <property type="protein sequence ID" value="KAK9877486.1"/>
    <property type="molecule type" value="Genomic_DNA"/>
</dbReference>
<evidence type="ECO:0000313" key="1">
    <source>
        <dbReference type="EMBL" id="KAK9877486.1"/>
    </source>
</evidence>